<dbReference type="EMBL" id="LRRQ01000175">
    <property type="protein sequence ID" value="OAM87309.1"/>
    <property type="molecule type" value="Genomic_DNA"/>
</dbReference>
<evidence type="ECO:0000259" key="1">
    <source>
        <dbReference type="Pfam" id="PF13173"/>
    </source>
</evidence>
<gene>
    <name evidence="3" type="ORF">AW736_23940</name>
</gene>
<dbReference type="STRING" id="1184151.AW736_23940"/>
<keyword evidence="4" id="KW-1185">Reference proteome</keyword>
<evidence type="ECO:0000313" key="4">
    <source>
        <dbReference type="Proteomes" id="UP000078486"/>
    </source>
</evidence>
<proteinExistence type="predicted"/>
<feature type="domain" description="AAA" evidence="1">
    <location>
        <begin position="9"/>
        <end position="125"/>
    </location>
</feature>
<dbReference type="SUPFAM" id="SSF52540">
    <property type="entry name" value="P-loop containing nucleoside triphosphate hydrolases"/>
    <property type="match status" value="1"/>
</dbReference>
<evidence type="ECO:0008006" key="5">
    <source>
        <dbReference type="Google" id="ProtNLM"/>
    </source>
</evidence>
<feature type="domain" description="DUF4143" evidence="2">
    <location>
        <begin position="165"/>
        <end position="322"/>
    </location>
</feature>
<evidence type="ECO:0000259" key="2">
    <source>
        <dbReference type="Pfam" id="PF13635"/>
    </source>
</evidence>
<dbReference type="Pfam" id="PF13173">
    <property type="entry name" value="AAA_14"/>
    <property type="match status" value="1"/>
</dbReference>
<dbReference type="Proteomes" id="UP000078486">
    <property type="component" value="Unassembled WGS sequence"/>
</dbReference>
<name>A0A178IE08_9BACT</name>
<dbReference type="InterPro" id="IPR025420">
    <property type="entry name" value="DUF4143"/>
</dbReference>
<dbReference type="PANTHER" id="PTHR43566:SF2">
    <property type="entry name" value="DUF4143 DOMAIN-CONTAINING PROTEIN"/>
    <property type="match status" value="1"/>
</dbReference>
<dbReference type="Pfam" id="PF13635">
    <property type="entry name" value="DUF4143"/>
    <property type="match status" value="1"/>
</dbReference>
<sequence length="381" mass="43338">MREGLAHWPVTLLFGPRQVGKTTLVEGFATSPNHYFDLHQAVDRARLEESNFRILDGLDGIVVIDEVQEMPALFQKLRVLTDRRENATRFILTGSVSPRISDASAESLTGRARRLSLGGFTLEEIGPENWERLWVRGGYPAAYTKELEEVSMEVRQHYISDVLTRDLPALTDFKLTNEQIFRFFRLLAHHHGQYWNHSEVAGDLGVNSRTVQRYVELFKGMYLVRELPPYFENMGKRLRKAPKLYIRDTGLLHALLHVRDRAGLYGARQFGASWEGFGIEQLLSIFKIPEEHAFTWSVQSGAEVDLVLTQPEGLVGVEFKASNAPRRTRSMTAAIEALKLRKLYIIYPGEKDYPIDEVIQVVGIVNLTRLESLTTPQKGTA</sequence>
<dbReference type="PANTHER" id="PTHR43566">
    <property type="entry name" value="CONSERVED PROTEIN"/>
    <property type="match status" value="1"/>
</dbReference>
<evidence type="ECO:0000313" key="3">
    <source>
        <dbReference type="EMBL" id="OAM87309.1"/>
    </source>
</evidence>
<organism evidence="3 4">
    <name type="scientific">Termitidicoccus mucosus</name>
    <dbReference type="NCBI Taxonomy" id="1184151"/>
    <lineage>
        <taxon>Bacteria</taxon>
        <taxon>Pseudomonadati</taxon>
        <taxon>Verrucomicrobiota</taxon>
        <taxon>Opitutia</taxon>
        <taxon>Opitutales</taxon>
        <taxon>Opitutaceae</taxon>
        <taxon>Termitidicoccus</taxon>
    </lineage>
</organism>
<reference evidence="3 4" key="1">
    <citation type="submission" date="2016-01" db="EMBL/GenBank/DDBJ databases">
        <title>High potential of lignocellulose degradation of a new Verrucomicrobia species.</title>
        <authorList>
            <person name="Wang Y."/>
            <person name="Shi Y."/>
            <person name="Qiu Z."/>
            <person name="Liu S."/>
            <person name="Yang H."/>
        </authorList>
    </citation>
    <scope>NUCLEOTIDE SEQUENCE [LARGE SCALE GENOMIC DNA]</scope>
    <source>
        <strain evidence="3 4">TSB47</strain>
    </source>
</reference>
<protein>
    <recommendedName>
        <fullName evidence="5">ATPase</fullName>
    </recommendedName>
</protein>
<comment type="caution">
    <text evidence="3">The sequence shown here is derived from an EMBL/GenBank/DDBJ whole genome shotgun (WGS) entry which is preliminary data.</text>
</comment>
<dbReference type="InterPro" id="IPR041682">
    <property type="entry name" value="AAA_14"/>
</dbReference>
<dbReference type="AlphaFoldDB" id="A0A178IE08"/>
<accession>A0A178IE08</accession>
<dbReference type="InterPro" id="IPR027417">
    <property type="entry name" value="P-loop_NTPase"/>
</dbReference>